<sequence length="230" mass="26537">MAFVFCMICILCVMLGSGLSTKPSPCKGDWELIFHAPSGNGEQFLKSWKTKHNKCDIMSGICPCSMKNGCLPPNARMEKYKTTMKTLRSPYIDFWSCLNIKKVKIELTIQGKTMAFIEFDGRGSNYLNWFHNSRIIKTSWTDMQKSGSYNFFSIDKETKYGRHFFINKKYHGCPGDEGWLVVADSIGSKPCQWEKQKTYPQFLYGKQGKSTIWNNMKFGRADVLNIYIQR</sequence>
<dbReference type="OrthoDB" id="6061545at2759"/>
<evidence type="ECO:0000313" key="2">
    <source>
        <dbReference type="EnsemblMetazoa" id="G25598.1:cds"/>
    </source>
</evidence>
<feature type="chain" id="PRO_5036480289" evidence="1">
    <location>
        <begin position="21"/>
        <end position="230"/>
    </location>
</feature>
<dbReference type="OMA" id="DIMSGIC"/>
<evidence type="ECO:0000313" key="3">
    <source>
        <dbReference type="Proteomes" id="UP000005408"/>
    </source>
</evidence>
<feature type="signal peptide" evidence="1">
    <location>
        <begin position="1"/>
        <end position="20"/>
    </location>
</feature>
<protein>
    <submittedName>
        <fullName evidence="2">Uncharacterized protein</fullName>
    </submittedName>
</protein>
<keyword evidence="3" id="KW-1185">Reference proteome</keyword>
<proteinExistence type="predicted"/>
<reference evidence="2" key="1">
    <citation type="submission" date="2022-08" db="UniProtKB">
        <authorList>
            <consortium name="EnsemblMetazoa"/>
        </authorList>
    </citation>
    <scope>IDENTIFICATION</scope>
    <source>
        <strain evidence="2">05x7-T-G4-1.051#20</strain>
    </source>
</reference>
<name>A0A8W8KYG9_MAGGI</name>
<dbReference type="Proteomes" id="UP000005408">
    <property type="component" value="Unassembled WGS sequence"/>
</dbReference>
<evidence type="ECO:0000256" key="1">
    <source>
        <dbReference type="SAM" id="SignalP"/>
    </source>
</evidence>
<dbReference type="EnsemblMetazoa" id="G25598.1">
    <property type="protein sequence ID" value="G25598.1:cds"/>
    <property type="gene ID" value="G25598"/>
</dbReference>
<dbReference type="AlphaFoldDB" id="A0A8W8KYG9"/>
<organism evidence="2 3">
    <name type="scientific">Magallana gigas</name>
    <name type="common">Pacific oyster</name>
    <name type="synonym">Crassostrea gigas</name>
    <dbReference type="NCBI Taxonomy" id="29159"/>
    <lineage>
        <taxon>Eukaryota</taxon>
        <taxon>Metazoa</taxon>
        <taxon>Spiralia</taxon>
        <taxon>Lophotrochozoa</taxon>
        <taxon>Mollusca</taxon>
        <taxon>Bivalvia</taxon>
        <taxon>Autobranchia</taxon>
        <taxon>Pteriomorphia</taxon>
        <taxon>Ostreida</taxon>
        <taxon>Ostreoidea</taxon>
        <taxon>Ostreidae</taxon>
        <taxon>Magallana</taxon>
    </lineage>
</organism>
<accession>A0A8W8KYG9</accession>
<keyword evidence="1" id="KW-0732">Signal</keyword>